<dbReference type="Proteomes" id="UP001258017">
    <property type="component" value="Unassembled WGS sequence"/>
</dbReference>
<reference evidence="2" key="2">
    <citation type="journal article" date="2023" name="Commun. Biol.">
        <title>Intrasexual cuticular hydrocarbon dimorphism in a wasp sheds light on hydrocarbon biosynthesis genes in Hymenoptera.</title>
        <authorList>
            <person name="Moris V.C."/>
            <person name="Podsiadlowski L."/>
            <person name="Martin S."/>
            <person name="Oeyen J.P."/>
            <person name="Donath A."/>
            <person name="Petersen M."/>
            <person name="Wilbrandt J."/>
            <person name="Misof B."/>
            <person name="Liedtke D."/>
            <person name="Thamm M."/>
            <person name="Scheiner R."/>
            <person name="Schmitt T."/>
            <person name="Niehuis O."/>
        </authorList>
    </citation>
    <scope>NUCLEOTIDE SEQUENCE</scope>
    <source>
        <strain evidence="2">GBR_01_08_01A</strain>
    </source>
</reference>
<keyword evidence="3" id="KW-1185">Reference proteome</keyword>
<evidence type="ECO:0000256" key="1">
    <source>
        <dbReference type="SAM" id="MobiDB-lite"/>
    </source>
</evidence>
<feature type="region of interest" description="Disordered" evidence="1">
    <location>
        <begin position="64"/>
        <end position="84"/>
    </location>
</feature>
<gene>
    <name evidence="2" type="ORF">KPH14_012964</name>
</gene>
<organism evidence="2 3">
    <name type="scientific">Odynerus spinipes</name>
    <dbReference type="NCBI Taxonomy" id="1348599"/>
    <lineage>
        <taxon>Eukaryota</taxon>
        <taxon>Metazoa</taxon>
        <taxon>Ecdysozoa</taxon>
        <taxon>Arthropoda</taxon>
        <taxon>Hexapoda</taxon>
        <taxon>Insecta</taxon>
        <taxon>Pterygota</taxon>
        <taxon>Neoptera</taxon>
        <taxon>Endopterygota</taxon>
        <taxon>Hymenoptera</taxon>
        <taxon>Apocrita</taxon>
        <taxon>Aculeata</taxon>
        <taxon>Vespoidea</taxon>
        <taxon>Vespidae</taxon>
        <taxon>Eumeninae</taxon>
        <taxon>Odynerus</taxon>
    </lineage>
</organism>
<dbReference type="EMBL" id="JAIFRP010004595">
    <property type="protein sequence ID" value="KAK2574868.1"/>
    <property type="molecule type" value="Genomic_DNA"/>
</dbReference>
<name>A0AAD9R8N3_9HYME</name>
<feature type="compositionally biased region" description="Polar residues" evidence="1">
    <location>
        <begin position="7"/>
        <end position="19"/>
    </location>
</feature>
<feature type="region of interest" description="Disordered" evidence="1">
    <location>
        <begin position="1"/>
        <end position="37"/>
    </location>
</feature>
<accession>A0AAD9R8N3</accession>
<proteinExistence type="predicted"/>
<reference evidence="2" key="1">
    <citation type="submission" date="2021-08" db="EMBL/GenBank/DDBJ databases">
        <authorList>
            <person name="Misof B."/>
            <person name="Oliver O."/>
            <person name="Podsiadlowski L."/>
            <person name="Donath A."/>
            <person name="Peters R."/>
            <person name="Mayer C."/>
            <person name="Rust J."/>
            <person name="Gunkel S."/>
            <person name="Lesny P."/>
            <person name="Martin S."/>
            <person name="Oeyen J.P."/>
            <person name="Petersen M."/>
            <person name="Panagiotis P."/>
            <person name="Wilbrandt J."/>
            <person name="Tanja T."/>
        </authorList>
    </citation>
    <scope>NUCLEOTIDE SEQUENCE</scope>
    <source>
        <strain evidence="2">GBR_01_08_01A</strain>
        <tissue evidence="2">Thorax + abdomen</tissue>
    </source>
</reference>
<dbReference type="AlphaFoldDB" id="A0AAD9R8N3"/>
<evidence type="ECO:0000313" key="2">
    <source>
        <dbReference type="EMBL" id="KAK2574868.1"/>
    </source>
</evidence>
<protein>
    <recommendedName>
        <fullName evidence="4">Retrotransposon gag domain-containing protein</fullName>
    </recommendedName>
</protein>
<evidence type="ECO:0008006" key="4">
    <source>
        <dbReference type="Google" id="ProtNLM"/>
    </source>
</evidence>
<feature type="compositionally biased region" description="Acidic residues" evidence="1">
    <location>
        <begin position="20"/>
        <end position="34"/>
    </location>
</feature>
<feature type="non-terminal residue" evidence="2">
    <location>
        <position position="1"/>
    </location>
</feature>
<comment type="caution">
    <text evidence="2">The sequence shown here is derived from an EMBL/GenBank/DDBJ whole genome shotgun (WGS) entry which is preliminary data.</text>
</comment>
<sequence length="432" mass="50876">MAVARSPNRTTRGNNQNSGIEEEERDEEMSDDIQTEWQRLREEQRKLEEMRAEIERLRASIPVAANTRGRTGRKGATRDPGDSEERIVSGVMNQLQYMQLDIKPPKFSDEQDKNPKEFLAELENFFQFKHVREEHKVLVTENLLDGRAKVWANSMTHTFTDFNAFREAFLHEFYSIPIKVKLKTQWLSQRYRYNEGTMQEYFYKQRRMAKNLEPHMSAYELNYTIVQQFPMRIREALAACDHSDIDAVAQALSRLDSIQRDRDFEKKRNAWNREYRQNEHIDARRADANVYRIRLAWLEAREKDDGLYVHVINVKDANFNNERENEYVKDKKKLEDEELCESINENVNASDLSVVCEKDENAMLKEGDNYVMRDSCKNIAKMPTVNDYRENAIGEEEEELENETETSLESLCRIGESAIVGTTESFERDLDM</sequence>
<evidence type="ECO:0000313" key="3">
    <source>
        <dbReference type="Proteomes" id="UP001258017"/>
    </source>
</evidence>